<proteinExistence type="predicted"/>
<comment type="caution">
    <text evidence="1">The sequence shown here is derived from an EMBL/GenBank/DDBJ whole genome shotgun (WGS) entry which is preliminary data.</text>
</comment>
<dbReference type="AlphaFoldDB" id="A0A978UEB2"/>
<dbReference type="Proteomes" id="UP000813462">
    <property type="component" value="Unassembled WGS sequence"/>
</dbReference>
<reference evidence="1" key="1">
    <citation type="journal article" date="2021" name="Front. Plant Sci.">
        <title>Chromosome-Scale Genome Assembly for Chinese Sour Jujube and Insights Into Its Genome Evolution and Domestication Signature.</title>
        <authorList>
            <person name="Shen L.-Y."/>
            <person name="Luo H."/>
            <person name="Wang X.-L."/>
            <person name="Wang X.-M."/>
            <person name="Qiu X.-J."/>
            <person name="Liu H."/>
            <person name="Zhou S.-S."/>
            <person name="Jia K.-H."/>
            <person name="Nie S."/>
            <person name="Bao Y.-T."/>
            <person name="Zhang R.-G."/>
            <person name="Yun Q.-Z."/>
            <person name="Chai Y.-H."/>
            <person name="Lu J.-Y."/>
            <person name="Li Y."/>
            <person name="Zhao S.-W."/>
            <person name="Mao J.-F."/>
            <person name="Jia S.-G."/>
            <person name="Mao Y.-M."/>
        </authorList>
    </citation>
    <scope>NUCLEOTIDE SEQUENCE</scope>
    <source>
        <strain evidence="1">AT0</strain>
        <tissue evidence="1">Leaf</tissue>
    </source>
</reference>
<evidence type="ECO:0000313" key="1">
    <source>
        <dbReference type="EMBL" id="KAH7513105.1"/>
    </source>
</evidence>
<organism evidence="1 2">
    <name type="scientific">Ziziphus jujuba var. spinosa</name>
    <dbReference type="NCBI Taxonomy" id="714518"/>
    <lineage>
        <taxon>Eukaryota</taxon>
        <taxon>Viridiplantae</taxon>
        <taxon>Streptophyta</taxon>
        <taxon>Embryophyta</taxon>
        <taxon>Tracheophyta</taxon>
        <taxon>Spermatophyta</taxon>
        <taxon>Magnoliopsida</taxon>
        <taxon>eudicotyledons</taxon>
        <taxon>Gunneridae</taxon>
        <taxon>Pentapetalae</taxon>
        <taxon>rosids</taxon>
        <taxon>fabids</taxon>
        <taxon>Rosales</taxon>
        <taxon>Rhamnaceae</taxon>
        <taxon>Paliureae</taxon>
        <taxon>Ziziphus</taxon>
    </lineage>
</organism>
<accession>A0A978UEB2</accession>
<protein>
    <submittedName>
        <fullName evidence="1">Uncharacterized protein</fullName>
    </submittedName>
</protein>
<name>A0A978UEB2_ZIZJJ</name>
<evidence type="ECO:0000313" key="2">
    <source>
        <dbReference type="Proteomes" id="UP000813462"/>
    </source>
</evidence>
<sequence>MDLPQVGALTKMGDAVGFVSALALDTIQHNYSKAKDVAQVYDVKVKTIATKVIKTRCSEDAAMLKDFIEKDRIYNFLVGLNTEFNQKITAYLGTLLETPWQATKSRMGTKRRTMKAQGQANVAVQRNTVSL</sequence>
<dbReference type="EMBL" id="JAEACU010000012">
    <property type="protein sequence ID" value="KAH7513105.1"/>
    <property type="molecule type" value="Genomic_DNA"/>
</dbReference>
<gene>
    <name evidence="1" type="ORF">FEM48_Zijuj12G0161200</name>
</gene>